<dbReference type="PANTHER" id="PTHR43884">
    <property type="entry name" value="ACYL-COA DEHYDROGENASE"/>
    <property type="match status" value="1"/>
</dbReference>
<keyword evidence="3" id="KW-0285">Flavoprotein</keyword>
<dbReference type="Gene3D" id="2.40.110.10">
    <property type="entry name" value="Butyryl-CoA Dehydrogenase, subunit A, domain 2"/>
    <property type="match status" value="1"/>
</dbReference>
<evidence type="ECO:0000256" key="2">
    <source>
        <dbReference type="ARBA" id="ARBA00009347"/>
    </source>
</evidence>
<dbReference type="InterPro" id="IPR037069">
    <property type="entry name" value="AcylCoA_DH/ox_N_sf"/>
</dbReference>
<dbReference type="Pfam" id="PF00441">
    <property type="entry name" value="Acyl-CoA_dh_1"/>
    <property type="match status" value="1"/>
</dbReference>
<dbReference type="Proteomes" id="UP000672657">
    <property type="component" value="Unassembled WGS sequence"/>
</dbReference>
<accession>A0ABM8TUL7</accession>
<organism evidence="8 9">
    <name type="scientific">Cupriavidus numazuensis</name>
    <dbReference type="NCBI Taxonomy" id="221992"/>
    <lineage>
        <taxon>Bacteria</taxon>
        <taxon>Pseudomonadati</taxon>
        <taxon>Pseudomonadota</taxon>
        <taxon>Betaproteobacteria</taxon>
        <taxon>Burkholderiales</taxon>
        <taxon>Burkholderiaceae</taxon>
        <taxon>Cupriavidus</taxon>
    </lineage>
</organism>
<protein>
    <submittedName>
        <fullName evidence="8">Acyl-CoA dehydrogenase</fullName>
        <ecNumber evidence="8">1.3.99.-</ecNumber>
    </submittedName>
</protein>
<evidence type="ECO:0000259" key="7">
    <source>
        <dbReference type="Pfam" id="PF02771"/>
    </source>
</evidence>
<dbReference type="PANTHER" id="PTHR43884:SF12">
    <property type="entry name" value="ISOVALERYL-COA DEHYDROGENASE, MITOCHONDRIAL-RELATED"/>
    <property type="match status" value="1"/>
</dbReference>
<feature type="domain" description="Acyl-CoA oxidase/dehydrogenase middle" evidence="6">
    <location>
        <begin position="125"/>
        <end position="212"/>
    </location>
</feature>
<evidence type="ECO:0000313" key="8">
    <source>
        <dbReference type="EMBL" id="CAG2160130.1"/>
    </source>
</evidence>
<dbReference type="InterPro" id="IPR009075">
    <property type="entry name" value="AcylCo_DH/oxidase_C"/>
</dbReference>
<gene>
    <name evidence="8" type="primary">mmgC_24</name>
    <name evidence="8" type="ORF">LMG26411_07247</name>
</gene>
<comment type="similarity">
    <text evidence="2">Belongs to the acyl-CoA dehydrogenase family.</text>
</comment>
<evidence type="ECO:0000256" key="3">
    <source>
        <dbReference type="ARBA" id="ARBA00022630"/>
    </source>
</evidence>
<keyword evidence="4" id="KW-0274">FAD</keyword>
<dbReference type="InterPro" id="IPR013786">
    <property type="entry name" value="AcylCoA_DH/ox_N"/>
</dbReference>
<comment type="cofactor">
    <cofactor evidence="1">
        <name>FAD</name>
        <dbReference type="ChEBI" id="CHEBI:57692"/>
    </cofactor>
</comment>
<evidence type="ECO:0000313" key="9">
    <source>
        <dbReference type="Proteomes" id="UP000672657"/>
    </source>
</evidence>
<keyword evidence="9" id="KW-1185">Reference proteome</keyword>
<evidence type="ECO:0000256" key="1">
    <source>
        <dbReference type="ARBA" id="ARBA00001974"/>
    </source>
</evidence>
<dbReference type="InterPro" id="IPR006091">
    <property type="entry name" value="Acyl-CoA_Oxase/DH_mid-dom"/>
</dbReference>
<dbReference type="InterPro" id="IPR046373">
    <property type="entry name" value="Acyl-CoA_Oxase/DH_mid-dom_sf"/>
</dbReference>
<dbReference type="EMBL" id="CAJPVI010000072">
    <property type="protein sequence ID" value="CAG2160130.1"/>
    <property type="molecule type" value="Genomic_DNA"/>
</dbReference>
<dbReference type="InterPro" id="IPR009100">
    <property type="entry name" value="AcylCoA_DH/oxidase_NM_dom_sf"/>
</dbReference>
<reference evidence="8 9" key="1">
    <citation type="submission" date="2021-03" db="EMBL/GenBank/DDBJ databases">
        <authorList>
            <person name="Peeters C."/>
        </authorList>
    </citation>
    <scope>NUCLEOTIDE SEQUENCE [LARGE SCALE GENOMIC DNA]</scope>
    <source>
        <strain evidence="8 9">LMG 26411</strain>
    </source>
</reference>
<evidence type="ECO:0000256" key="4">
    <source>
        <dbReference type="ARBA" id="ARBA00022827"/>
    </source>
</evidence>
<name>A0ABM8TUL7_9BURK</name>
<dbReference type="SUPFAM" id="SSF47203">
    <property type="entry name" value="Acyl-CoA dehydrogenase C-terminal domain-like"/>
    <property type="match status" value="1"/>
</dbReference>
<dbReference type="GO" id="GO:0016491">
    <property type="term" value="F:oxidoreductase activity"/>
    <property type="evidence" value="ECO:0007669"/>
    <property type="project" value="UniProtKB-KW"/>
</dbReference>
<dbReference type="Pfam" id="PF02771">
    <property type="entry name" value="Acyl-CoA_dh_N"/>
    <property type="match status" value="1"/>
</dbReference>
<evidence type="ECO:0000259" key="5">
    <source>
        <dbReference type="Pfam" id="PF00441"/>
    </source>
</evidence>
<dbReference type="Gene3D" id="1.20.140.10">
    <property type="entry name" value="Butyryl-CoA Dehydrogenase, subunit A, domain 3"/>
    <property type="match status" value="1"/>
</dbReference>
<dbReference type="InterPro" id="IPR036250">
    <property type="entry name" value="AcylCo_DH-like_C"/>
</dbReference>
<sequence length="378" mass="40702">MWPFITDEQQEAVDAFAKFCRSEIAPVQKAHRDGLPRETVQDMLRRMIPFGLGSGRWPEADGGMGFDPVTAGLLYETGVQHTCEIAQKAFINESVGLIVSRFGSEAVRRKYLGRLGAGECMAASANTEPSGGSDVSAVKTRAVRKGSGYVISGRKVWITNGQYADFVTVLARSAETGQLDLYVVDRQEHGFASTPLETMGSVSTAELAFDDVEIPAENRLGTDGRGLGAMLAQFQEARAYVALSAIGHALAAQEAALVYARERTQFGGPIGAKQLIQAKLADNQVDIDAARLLTYRALELARRGRPCATEASMAKLHATEAAQRVVDRAVQVHGGYGLSAEFGLEKLYRKSREGTVVEGTSEIQRLVIGRALTGLSAF</sequence>
<comment type="caution">
    <text evidence="8">The sequence shown here is derived from an EMBL/GenBank/DDBJ whole genome shotgun (WGS) entry which is preliminary data.</text>
</comment>
<dbReference type="Gene3D" id="1.10.540.10">
    <property type="entry name" value="Acyl-CoA dehydrogenase/oxidase, N-terminal domain"/>
    <property type="match status" value="1"/>
</dbReference>
<dbReference type="SUPFAM" id="SSF56645">
    <property type="entry name" value="Acyl-CoA dehydrogenase NM domain-like"/>
    <property type="match status" value="1"/>
</dbReference>
<dbReference type="RefSeq" id="WP_211958008.1">
    <property type="nucleotide sequence ID" value="NZ_CAJPVI010000072.1"/>
</dbReference>
<dbReference type="Pfam" id="PF02770">
    <property type="entry name" value="Acyl-CoA_dh_M"/>
    <property type="match status" value="1"/>
</dbReference>
<evidence type="ECO:0000259" key="6">
    <source>
        <dbReference type="Pfam" id="PF02770"/>
    </source>
</evidence>
<keyword evidence="8" id="KW-0560">Oxidoreductase</keyword>
<dbReference type="EC" id="1.3.99.-" evidence="8"/>
<feature type="domain" description="Acyl-CoA dehydrogenase/oxidase N-terminal" evidence="7">
    <location>
        <begin position="6"/>
        <end position="119"/>
    </location>
</feature>
<proteinExistence type="inferred from homology"/>
<feature type="domain" description="Acyl-CoA dehydrogenase/oxidase C-terminal" evidence="5">
    <location>
        <begin position="224"/>
        <end position="372"/>
    </location>
</feature>